<name>A0A9W4U807_9PLEO</name>
<dbReference type="OrthoDB" id="3477104at2759"/>
<evidence type="ECO:0000313" key="2">
    <source>
        <dbReference type="EMBL" id="CAI6301807.1"/>
    </source>
</evidence>
<keyword evidence="3" id="KW-1185">Reference proteome</keyword>
<dbReference type="EMBL" id="CAOQHR010000002">
    <property type="protein sequence ID" value="CAI6301807.1"/>
    <property type="molecule type" value="Genomic_DNA"/>
</dbReference>
<evidence type="ECO:0000256" key="1">
    <source>
        <dbReference type="SAM" id="SignalP"/>
    </source>
</evidence>
<proteinExistence type="predicted"/>
<sequence>MKLSALSSVVIFLSSTVSTVSANPVQQDTTCALISSGSEGCDFDPFHGQRRETLKKGLFIQPNCAIASGRNAAWSKRWAWIQARGCWVTEGVLNVGCVDVLPTCDGLGSDG</sequence>
<feature type="signal peptide" evidence="1">
    <location>
        <begin position="1"/>
        <end position="22"/>
    </location>
</feature>
<evidence type="ECO:0000313" key="3">
    <source>
        <dbReference type="Proteomes" id="UP001152607"/>
    </source>
</evidence>
<accession>A0A9W4U807</accession>
<comment type="caution">
    <text evidence="2">The sequence shown here is derived from an EMBL/GenBank/DDBJ whole genome shotgun (WGS) entry which is preliminary data.</text>
</comment>
<gene>
    <name evidence="2" type="ORF">PDIGIT_LOCUS2865</name>
</gene>
<keyword evidence="1" id="KW-0732">Signal</keyword>
<organism evidence="2 3">
    <name type="scientific">Periconia digitata</name>
    <dbReference type="NCBI Taxonomy" id="1303443"/>
    <lineage>
        <taxon>Eukaryota</taxon>
        <taxon>Fungi</taxon>
        <taxon>Dikarya</taxon>
        <taxon>Ascomycota</taxon>
        <taxon>Pezizomycotina</taxon>
        <taxon>Dothideomycetes</taxon>
        <taxon>Pleosporomycetidae</taxon>
        <taxon>Pleosporales</taxon>
        <taxon>Massarineae</taxon>
        <taxon>Periconiaceae</taxon>
        <taxon>Periconia</taxon>
    </lineage>
</organism>
<reference evidence="2" key="1">
    <citation type="submission" date="2023-01" db="EMBL/GenBank/DDBJ databases">
        <authorList>
            <person name="Van Ghelder C."/>
            <person name="Rancurel C."/>
        </authorList>
    </citation>
    <scope>NUCLEOTIDE SEQUENCE</scope>
    <source>
        <strain evidence="2">CNCM I-4278</strain>
    </source>
</reference>
<dbReference type="Proteomes" id="UP001152607">
    <property type="component" value="Unassembled WGS sequence"/>
</dbReference>
<feature type="chain" id="PRO_5040736947" evidence="1">
    <location>
        <begin position="23"/>
        <end position="111"/>
    </location>
</feature>
<dbReference type="AlphaFoldDB" id="A0A9W4U807"/>
<protein>
    <submittedName>
        <fullName evidence="2">Uncharacterized protein</fullName>
    </submittedName>
</protein>